<protein>
    <submittedName>
        <fullName evidence="1">Uncharacterized protein</fullName>
    </submittedName>
</protein>
<organism evidence="1 2">
    <name type="scientific">Eretmocerus hayati</name>
    <dbReference type="NCBI Taxonomy" id="131215"/>
    <lineage>
        <taxon>Eukaryota</taxon>
        <taxon>Metazoa</taxon>
        <taxon>Ecdysozoa</taxon>
        <taxon>Arthropoda</taxon>
        <taxon>Hexapoda</taxon>
        <taxon>Insecta</taxon>
        <taxon>Pterygota</taxon>
        <taxon>Neoptera</taxon>
        <taxon>Endopterygota</taxon>
        <taxon>Hymenoptera</taxon>
        <taxon>Apocrita</taxon>
        <taxon>Proctotrupomorpha</taxon>
        <taxon>Chalcidoidea</taxon>
        <taxon>Aphelinidae</taxon>
        <taxon>Aphelininae</taxon>
        <taxon>Eretmocerus</taxon>
    </lineage>
</organism>
<dbReference type="EMBL" id="CM056742">
    <property type="protein sequence ID" value="KAJ8680654.1"/>
    <property type="molecule type" value="Genomic_DNA"/>
</dbReference>
<gene>
    <name evidence="1" type="ORF">QAD02_016441</name>
</gene>
<accession>A0ACC2PBI1</accession>
<reference evidence="1" key="1">
    <citation type="submission" date="2023-04" db="EMBL/GenBank/DDBJ databases">
        <title>A chromosome-level genome assembly of the parasitoid wasp Eretmocerus hayati.</title>
        <authorList>
            <person name="Zhong Y."/>
            <person name="Liu S."/>
            <person name="Liu Y."/>
        </authorList>
    </citation>
    <scope>NUCLEOTIDE SEQUENCE</scope>
    <source>
        <strain evidence="1">ZJU_SS_LIU_2023</strain>
    </source>
</reference>
<comment type="caution">
    <text evidence="1">The sequence shown here is derived from an EMBL/GenBank/DDBJ whole genome shotgun (WGS) entry which is preliminary data.</text>
</comment>
<evidence type="ECO:0000313" key="2">
    <source>
        <dbReference type="Proteomes" id="UP001239111"/>
    </source>
</evidence>
<keyword evidence="2" id="KW-1185">Reference proteome</keyword>
<sequence>MLEVGSLECSGQSETYQDQDFKDVYYTGSIRKSATSTSELGLYFDYSDYYNTEKEGNTVRKFVIGTMVVVSVVLLVIFFYDFTSSASITSKVNQETKHIYILQNSLRRSSNAARRSSVTQPPTIYIVNGNHTDVLEDRSDDEQNLEYRDNTLENRTQDVNNGERESRALNLSNFKARSKMLDRQNEDSDLQGKQAINNHAMAHRMEQSKASETQSNYEIDNGGEGRQAPFRFEMKGPQPTSFKKYPQLNQYRQPYASRNIQEIIQYLTKDTGNLNRRIKFTGIYVSPKKFDSVPMDIGEVAMNSDKTEESESLPYTFPINADPLYQFKPKHPADVNLLATSNLRFSPLVPHRYNPYFDPYYQKPNPNKISIYNENLHDNHGSYATNYGKKSKPKPFSVMLDIYPITDAAEQTKKLPRPKSPSTVAPEDHDYRRQTAPFSSRYPKAYKAHNTHLTHALNVQAQQQRHRAPEEEEKHQMILHLNVYPKKKSKLSRPEVINRSEKLPETEKDQLVEKLMLPFNAIAKHLVDQTDMEETKSDGEEFTSSPIESYEENLSIESERRQDQDTSKIVNVESVDGNADSQNDCGTSCGSTGVTFGNNTEMISNFGNEDILSTVSSVNFQEQDSLEFKNIQNSEGFQRLADSLIAMD</sequence>
<name>A0ACC2PBI1_9HYME</name>
<dbReference type="Proteomes" id="UP001239111">
    <property type="component" value="Chromosome 2"/>
</dbReference>
<proteinExistence type="predicted"/>
<evidence type="ECO:0000313" key="1">
    <source>
        <dbReference type="EMBL" id="KAJ8680654.1"/>
    </source>
</evidence>